<dbReference type="GO" id="GO:0000139">
    <property type="term" value="C:Golgi membrane"/>
    <property type="evidence" value="ECO:0007669"/>
    <property type="project" value="UniProtKB-SubCell"/>
</dbReference>
<dbReference type="GO" id="GO:0006493">
    <property type="term" value="P:protein O-linked glycosylation"/>
    <property type="evidence" value="ECO:0007669"/>
    <property type="project" value="TreeGrafter"/>
</dbReference>
<name>A0A368FYJ1_ANCCA</name>
<keyword evidence="6" id="KW-0735">Signal-anchor</keyword>
<evidence type="ECO:0000256" key="2">
    <source>
        <dbReference type="ARBA" id="ARBA00008661"/>
    </source>
</evidence>
<evidence type="ECO:0000256" key="10">
    <source>
        <dbReference type="RuleBase" id="RU363063"/>
    </source>
</evidence>
<gene>
    <name evidence="11" type="ORF">ANCCAN_18763</name>
</gene>
<reference evidence="11 12" key="1">
    <citation type="submission" date="2014-10" db="EMBL/GenBank/DDBJ databases">
        <title>Draft genome of the hookworm Ancylostoma caninum.</title>
        <authorList>
            <person name="Mitreva M."/>
        </authorList>
    </citation>
    <scope>NUCLEOTIDE SEQUENCE [LARGE SCALE GENOMIC DNA]</scope>
    <source>
        <strain evidence="11 12">Baltimore</strain>
    </source>
</reference>
<keyword evidence="8 10" id="KW-0333">Golgi apparatus</keyword>
<evidence type="ECO:0000256" key="5">
    <source>
        <dbReference type="ARBA" id="ARBA00022692"/>
    </source>
</evidence>
<comment type="caution">
    <text evidence="11">The sequence shown here is derived from an EMBL/GenBank/DDBJ whole genome shotgun (WGS) entry which is preliminary data.</text>
</comment>
<organism evidence="11 12">
    <name type="scientific">Ancylostoma caninum</name>
    <name type="common">Dog hookworm</name>
    <dbReference type="NCBI Taxonomy" id="29170"/>
    <lineage>
        <taxon>Eukaryota</taxon>
        <taxon>Metazoa</taxon>
        <taxon>Ecdysozoa</taxon>
        <taxon>Nematoda</taxon>
        <taxon>Chromadorea</taxon>
        <taxon>Rhabditida</taxon>
        <taxon>Rhabditina</taxon>
        <taxon>Rhabditomorpha</taxon>
        <taxon>Strongyloidea</taxon>
        <taxon>Ancylostomatidae</taxon>
        <taxon>Ancylostomatinae</taxon>
        <taxon>Ancylostoma</taxon>
    </lineage>
</organism>
<keyword evidence="5" id="KW-0812">Transmembrane</keyword>
<dbReference type="EMBL" id="JOJR01000670">
    <property type="protein sequence ID" value="RCN35377.1"/>
    <property type="molecule type" value="Genomic_DNA"/>
</dbReference>
<evidence type="ECO:0000256" key="7">
    <source>
        <dbReference type="ARBA" id="ARBA00022989"/>
    </source>
</evidence>
<protein>
    <recommendedName>
        <fullName evidence="10">Hexosyltransferase</fullName>
        <ecNumber evidence="10">2.4.1.-</ecNumber>
    </recommendedName>
</protein>
<evidence type="ECO:0000256" key="3">
    <source>
        <dbReference type="ARBA" id="ARBA00022676"/>
    </source>
</evidence>
<keyword evidence="9" id="KW-0472">Membrane</keyword>
<keyword evidence="4" id="KW-0808">Transferase</keyword>
<keyword evidence="12" id="KW-1185">Reference proteome</keyword>
<evidence type="ECO:0000256" key="8">
    <source>
        <dbReference type="ARBA" id="ARBA00023034"/>
    </source>
</evidence>
<evidence type="ECO:0000256" key="9">
    <source>
        <dbReference type="ARBA" id="ARBA00023136"/>
    </source>
</evidence>
<sequence length="106" mass="12381">MNYGDILQADFLDSYRNLTIKMLSVIRYVAIAAREVKSVFKVDDDVSWRIQSVTSYIHNVVSGNAPAFHCYRWFDPHAKEKHRRFLAVLGMRKEEHLHEKNGENGE</sequence>
<proteinExistence type="inferred from homology"/>
<dbReference type="PANTHER" id="PTHR11214">
    <property type="entry name" value="BETA-1,3-N-ACETYLGLUCOSAMINYLTRANSFERASE"/>
    <property type="match status" value="1"/>
</dbReference>
<dbReference type="PANTHER" id="PTHR11214:SF378">
    <property type="entry name" value="BETA-1,3-GALACTOSYLTRANSFERASE 4"/>
    <property type="match status" value="1"/>
</dbReference>
<dbReference type="AlphaFoldDB" id="A0A368FYJ1"/>
<accession>A0A368FYJ1</accession>
<comment type="subcellular location">
    <subcellularLocation>
        <location evidence="1 10">Golgi apparatus membrane</location>
        <topology evidence="1 10">Single-pass type II membrane protein</topology>
    </subcellularLocation>
</comment>
<dbReference type="Proteomes" id="UP000252519">
    <property type="component" value="Unassembled WGS sequence"/>
</dbReference>
<dbReference type="GO" id="GO:0016758">
    <property type="term" value="F:hexosyltransferase activity"/>
    <property type="evidence" value="ECO:0007669"/>
    <property type="project" value="InterPro"/>
</dbReference>
<evidence type="ECO:0000256" key="6">
    <source>
        <dbReference type="ARBA" id="ARBA00022968"/>
    </source>
</evidence>
<dbReference type="Pfam" id="PF01762">
    <property type="entry name" value="Galactosyl_T"/>
    <property type="match status" value="1"/>
</dbReference>
<evidence type="ECO:0000256" key="4">
    <source>
        <dbReference type="ARBA" id="ARBA00022679"/>
    </source>
</evidence>
<evidence type="ECO:0000256" key="1">
    <source>
        <dbReference type="ARBA" id="ARBA00004323"/>
    </source>
</evidence>
<comment type="similarity">
    <text evidence="2 10">Belongs to the glycosyltransferase 31 family.</text>
</comment>
<keyword evidence="3 10" id="KW-0328">Glycosyltransferase</keyword>
<keyword evidence="7" id="KW-1133">Transmembrane helix</keyword>
<dbReference type="EC" id="2.4.1.-" evidence="10"/>
<evidence type="ECO:0000313" key="12">
    <source>
        <dbReference type="Proteomes" id="UP000252519"/>
    </source>
</evidence>
<dbReference type="OrthoDB" id="6355886at2759"/>
<evidence type="ECO:0000313" key="11">
    <source>
        <dbReference type="EMBL" id="RCN35377.1"/>
    </source>
</evidence>
<dbReference type="InterPro" id="IPR002659">
    <property type="entry name" value="Glyco_trans_31"/>
</dbReference>